<dbReference type="GO" id="GO:0006107">
    <property type="term" value="P:oxaloacetate metabolic process"/>
    <property type="evidence" value="ECO:0007669"/>
    <property type="project" value="TreeGrafter"/>
</dbReference>
<dbReference type="EMBL" id="JACBZR010000001">
    <property type="protein sequence ID" value="NYI78293.1"/>
    <property type="molecule type" value="Genomic_DNA"/>
</dbReference>
<sequence>MSATSHLYVPGSKPERFHKAEQAVGSGAVIFDLEDAVAPRDKAAARQYVAEHLSRPRPSGPAAPLAWVRLNADERLEADLEAVVGAGLSGVIPAKTCSREELDRLDELLTAAEAERGLARGRTAVAPLIESGLGLANAVDIAHGPRVTTLHLGEIDLAADLGLEPGPDETELLFARSQVVVACSAAGITSPVAPVSANFRDLAGFTASTRALRRLGFFGRACIHPDQIPLVEQVFSPSAEQAREAADILRRLEDAGSGVALDAEGRMIDEAVARQARRVLARRPSTT</sequence>
<protein>
    <submittedName>
        <fullName evidence="7">Citrate lyase subunit beta/citryl-CoA lyase</fullName>
        <ecNumber evidence="7">4.1.3.34</ecNumber>
    </submittedName>
</protein>
<comment type="caution">
    <text evidence="7">The sequence shown here is derived from an EMBL/GenBank/DDBJ whole genome shotgun (WGS) entry which is preliminary data.</text>
</comment>
<organism evidence="7 8">
    <name type="scientific">Nocardioides panzhihuensis</name>
    <dbReference type="NCBI Taxonomy" id="860243"/>
    <lineage>
        <taxon>Bacteria</taxon>
        <taxon>Bacillati</taxon>
        <taxon>Actinomycetota</taxon>
        <taxon>Actinomycetes</taxon>
        <taxon>Propionibacteriales</taxon>
        <taxon>Nocardioidaceae</taxon>
        <taxon>Nocardioides</taxon>
    </lineage>
</organism>
<evidence type="ECO:0000313" key="8">
    <source>
        <dbReference type="Proteomes" id="UP000564496"/>
    </source>
</evidence>
<dbReference type="InterPro" id="IPR040442">
    <property type="entry name" value="Pyrv_kinase-like_dom_sf"/>
</dbReference>
<evidence type="ECO:0000256" key="1">
    <source>
        <dbReference type="ARBA" id="ARBA00001946"/>
    </source>
</evidence>
<evidence type="ECO:0000313" key="7">
    <source>
        <dbReference type="EMBL" id="NYI78293.1"/>
    </source>
</evidence>
<keyword evidence="3 5" id="KW-0460">Magnesium</keyword>
<comment type="cofactor">
    <cofactor evidence="1">
        <name>Mg(2+)</name>
        <dbReference type="ChEBI" id="CHEBI:18420"/>
    </cofactor>
</comment>
<name>A0A7Z0DMN9_9ACTN</name>
<evidence type="ECO:0000256" key="2">
    <source>
        <dbReference type="ARBA" id="ARBA00022723"/>
    </source>
</evidence>
<dbReference type="Gene3D" id="3.20.20.60">
    <property type="entry name" value="Phosphoenolpyruvate-binding domains"/>
    <property type="match status" value="1"/>
</dbReference>
<keyword evidence="2 5" id="KW-0479">Metal-binding</keyword>
<dbReference type="InterPro" id="IPR005000">
    <property type="entry name" value="Aldolase/citrate-lyase_domain"/>
</dbReference>
<dbReference type="PANTHER" id="PTHR32308:SF10">
    <property type="entry name" value="CITRATE LYASE SUBUNIT BETA"/>
    <property type="match status" value="1"/>
</dbReference>
<dbReference type="SUPFAM" id="SSF51621">
    <property type="entry name" value="Phosphoenolpyruvate/pyruvate domain"/>
    <property type="match status" value="1"/>
</dbReference>
<evidence type="ECO:0000256" key="5">
    <source>
        <dbReference type="PIRSR" id="PIRSR015582-2"/>
    </source>
</evidence>
<reference evidence="7 8" key="1">
    <citation type="submission" date="2020-07" db="EMBL/GenBank/DDBJ databases">
        <title>Sequencing the genomes of 1000 actinobacteria strains.</title>
        <authorList>
            <person name="Klenk H.-P."/>
        </authorList>
    </citation>
    <scope>NUCLEOTIDE SEQUENCE [LARGE SCALE GENOMIC DNA]</scope>
    <source>
        <strain evidence="7 8">DSM 26487</strain>
    </source>
</reference>
<dbReference type="GO" id="GO:0008816">
    <property type="term" value="F:citryl-CoA lyase activity"/>
    <property type="evidence" value="ECO:0007669"/>
    <property type="project" value="UniProtKB-EC"/>
</dbReference>
<keyword evidence="8" id="KW-1185">Reference proteome</keyword>
<gene>
    <name evidence="7" type="ORF">BJ988_002941</name>
</gene>
<dbReference type="Proteomes" id="UP000564496">
    <property type="component" value="Unassembled WGS sequence"/>
</dbReference>
<dbReference type="InterPro" id="IPR015813">
    <property type="entry name" value="Pyrv/PenolPyrv_kinase-like_dom"/>
</dbReference>
<evidence type="ECO:0000259" key="6">
    <source>
        <dbReference type="Pfam" id="PF03328"/>
    </source>
</evidence>
<dbReference type="PANTHER" id="PTHR32308">
    <property type="entry name" value="LYASE BETA SUBUNIT, PUTATIVE (AFU_ORTHOLOGUE AFUA_4G13030)-RELATED"/>
    <property type="match status" value="1"/>
</dbReference>
<feature type="domain" description="HpcH/HpaI aldolase/citrate lyase" evidence="6">
    <location>
        <begin position="6"/>
        <end position="225"/>
    </location>
</feature>
<dbReference type="Pfam" id="PF03328">
    <property type="entry name" value="HpcH_HpaI"/>
    <property type="match status" value="1"/>
</dbReference>
<feature type="binding site" evidence="4">
    <location>
        <position position="69"/>
    </location>
    <ligand>
        <name>substrate</name>
    </ligand>
</feature>
<dbReference type="PIRSF" id="PIRSF015582">
    <property type="entry name" value="Cit_lyase_B"/>
    <property type="match status" value="1"/>
</dbReference>
<accession>A0A7Z0DMN9</accession>
<keyword evidence="7" id="KW-0456">Lyase</keyword>
<dbReference type="RefSeq" id="WP_179658640.1">
    <property type="nucleotide sequence ID" value="NZ_JACBZR010000001.1"/>
</dbReference>
<dbReference type="AlphaFoldDB" id="A0A7Z0DMN9"/>
<proteinExistence type="predicted"/>
<feature type="binding site" evidence="5">
    <location>
        <position position="130"/>
    </location>
    <ligand>
        <name>Mg(2+)</name>
        <dbReference type="ChEBI" id="CHEBI:18420"/>
    </ligand>
</feature>
<feature type="binding site" evidence="4">
    <location>
        <position position="130"/>
    </location>
    <ligand>
        <name>substrate</name>
    </ligand>
</feature>
<dbReference type="GO" id="GO:0000287">
    <property type="term" value="F:magnesium ion binding"/>
    <property type="evidence" value="ECO:0007669"/>
    <property type="project" value="TreeGrafter"/>
</dbReference>
<evidence type="ECO:0000256" key="4">
    <source>
        <dbReference type="PIRSR" id="PIRSR015582-1"/>
    </source>
</evidence>
<dbReference type="EC" id="4.1.3.34" evidence="7"/>
<evidence type="ECO:0000256" key="3">
    <source>
        <dbReference type="ARBA" id="ARBA00022842"/>
    </source>
</evidence>
<dbReference type="InterPro" id="IPR011206">
    <property type="entry name" value="Citrate_lyase_beta/mcl1/mcl2"/>
</dbReference>
<feature type="binding site" evidence="5">
    <location>
        <position position="156"/>
    </location>
    <ligand>
        <name>Mg(2+)</name>
        <dbReference type="ChEBI" id="CHEBI:18420"/>
    </ligand>
</feature>